<feature type="region of interest" description="Disordered" evidence="1">
    <location>
        <begin position="1"/>
        <end position="22"/>
    </location>
</feature>
<name>A0ABN8ZFG1_RANTA</name>
<proteinExistence type="predicted"/>
<evidence type="ECO:0000313" key="2">
    <source>
        <dbReference type="EMBL" id="CAI9170941.1"/>
    </source>
</evidence>
<dbReference type="Proteomes" id="UP001176941">
    <property type="component" value="Chromosome 3"/>
</dbReference>
<evidence type="ECO:0000256" key="1">
    <source>
        <dbReference type="SAM" id="MobiDB-lite"/>
    </source>
</evidence>
<accession>A0ABN8ZFG1</accession>
<protein>
    <submittedName>
        <fullName evidence="2">Uncharacterized protein</fullName>
    </submittedName>
</protein>
<sequence>MRTASGAAGCPRPAPARPSQAPQALQPFLLHVTAPHWAEGYSFSGGAWPGAAEVAETRGGLEGVGGGHRWCRCREGDGCPLCRQSVRYTLGQQRPEEVIVHEQQSRLRPQAVCEQGRASHC</sequence>
<reference evidence="2" key="1">
    <citation type="submission" date="2023-04" db="EMBL/GenBank/DDBJ databases">
        <authorList>
            <consortium name="ELIXIR-Norway"/>
        </authorList>
    </citation>
    <scope>NUCLEOTIDE SEQUENCE [LARGE SCALE GENOMIC DNA]</scope>
</reference>
<gene>
    <name evidence="2" type="ORF">MRATA1EN1_LOCUS19903</name>
</gene>
<organism evidence="2 3">
    <name type="scientific">Rangifer tarandus platyrhynchus</name>
    <name type="common">Svalbard reindeer</name>
    <dbReference type="NCBI Taxonomy" id="3082113"/>
    <lineage>
        <taxon>Eukaryota</taxon>
        <taxon>Metazoa</taxon>
        <taxon>Chordata</taxon>
        <taxon>Craniata</taxon>
        <taxon>Vertebrata</taxon>
        <taxon>Euteleostomi</taxon>
        <taxon>Mammalia</taxon>
        <taxon>Eutheria</taxon>
        <taxon>Laurasiatheria</taxon>
        <taxon>Artiodactyla</taxon>
        <taxon>Ruminantia</taxon>
        <taxon>Pecora</taxon>
        <taxon>Cervidae</taxon>
        <taxon>Odocoileinae</taxon>
        <taxon>Rangifer</taxon>
    </lineage>
</organism>
<keyword evidence="3" id="KW-1185">Reference proteome</keyword>
<dbReference type="EMBL" id="OX459939">
    <property type="protein sequence ID" value="CAI9170941.1"/>
    <property type="molecule type" value="Genomic_DNA"/>
</dbReference>
<evidence type="ECO:0000313" key="3">
    <source>
        <dbReference type="Proteomes" id="UP001176941"/>
    </source>
</evidence>